<evidence type="ECO:0000256" key="4">
    <source>
        <dbReference type="ARBA" id="ARBA00022723"/>
    </source>
</evidence>
<comment type="cofactor">
    <cofactor evidence="1">
        <name>Mg(2+)</name>
        <dbReference type="ChEBI" id="CHEBI:18420"/>
    </cofactor>
</comment>
<dbReference type="EMBL" id="CP110820">
    <property type="protein sequence ID" value="WPX96333.1"/>
    <property type="molecule type" value="Genomic_DNA"/>
</dbReference>
<evidence type="ECO:0000256" key="1">
    <source>
        <dbReference type="ARBA" id="ARBA00001946"/>
    </source>
</evidence>
<dbReference type="PANTHER" id="PTHR33653:SF1">
    <property type="entry name" value="RIBONUCLEASE VAPC2"/>
    <property type="match status" value="1"/>
</dbReference>
<dbReference type="Gene3D" id="3.40.50.1010">
    <property type="entry name" value="5'-nuclease"/>
    <property type="match status" value="1"/>
</dbReference>
<dbReference type="InterPro" id="IPR050556">
    <property type="entry name" value="Type_II_TA_system_RNase"/>
</dbReference>
<dbReference type="SUPFAM" id="SSF88723">
    <property type="entry name" value="PIN domain-like"/>
    <property type="match status" value="1"/>
</dbReference>
<dbReference type="Pfam" id="PF01850">
    <property type="entry name" value="PIN"/>
    <property type="match status" value="1"/>
</dbReference>
<proteinExistence type="inferred from homology"/>
<keyword evidence="6" id="KW-0460">Magnesium</keyword>
<feature type="domain" description="PIN" evidence="8">
    <location>
        <begin position="3"/>
        <end position="123"/>
    </location>
</feature>
<keyword evidence="5" id="KW-0378">Hydrolase</keyword>
<evidence type="ECO:0000313" key="10">
    <source>
        <dbReference type="Proteomes" id="UP001327219"/>
    </source>
</evidence>
<evidence type="ECO:0000256" key="5">
    <source>
        <dbReference type="ARBA" id="ARBA00022801"/>
    </source>
</evidence>
<evidence type="ECO:0000313" key="9">
    <source>
        <dbReference type="EMBL" id="WPX96333.1"/>
    </source>
</evidence>
<comment type="similarity">
    <text evidence="7">Belongs to the PINc/VapC protein family.</text>
</comment>
<keyword evidence="10" id="KW-1185">Reference proteome</keyword>
<evidence type="ECO:0000256" key="7">
    <source>
        <dbReference type="ARBA" id="ARBA00038093"/>
    </source>
</evidence>
<protein>
    <submittedName>
        <fullName evidence="9">Type II toxin-antitoxin system VapC family toxin</fullName>
    </submittedName>
</protein>
<dbReference type="InterPro" id="IPR029060">
    <property type="entry name" value="PIN-like_dom_sf"/>
</dbReference>
<gene>
    <name evidence="9" type="ORF">Bandiella_00442</name>
</gene>
<evidence type="ECO:0000256" key="3">
    <source>
        <dbReference type="ARBA" id="ARBA00022722"/>
    </source>
</evidence>
<organism evidence="9 10">
    <name type="scientific">Candidatus Bandiella euplotis</name>
    <dbReference type="NCBI Taxonomy" id="1664265"/>
    <lineage>
        <taxon>Bacteria</taxon>
        <taxon>Pseudomonadati</taxon>
        <taxon>Pseudomonadota</taxon>
        <taxon>Alphaproteobacteria</taxon>
        <taxon>Rickettsiales</taxon>
        <taxon>Candidatus Midichloriaceae</taxon>
        <taxon>Candidatus Bandiella</taxon>
    </lineage>
</organism>
<evidence type="ECO:0000259" key="8">
    <source>
        <dbReference type="Pfam" id="PF01850"/>
    </source>
</evidence>
<evidence type="ECO:0000256" key="6">
    <source>
        <dbReference type="ARBA" id="ARBA00022842"/>
    </source>
</evidence>
<evidence type="ECO:0000256" key="2">
    <source>
        <dbReference type="ARBA" id="ARBA00022649"/>
    </source>
</evidence>
<keyword evidence="2" id="KW-1277">Toxin-antitoxin system</keyword>
<keyword evidence="3" id="KW-0540">Nuclease</keyword>
<accession>A0ABZ0UMN5</accession>
<name>A0ABZ0UMN5_9RICK</name>
<dbReference type="PANTHER" id="PTHR33653">
    <property type="entry name" value="RIBONUCLEASE VAPC2"/>
    <property type="match status" value="1"/>
</dbReference>
<dbReference type="InterPro" id="IPR002716">
    <property type="entry name" value="PIN_dom"/>
</dbReference>
<reference evidence="9 10" key="1">
    <citation type="submission" date="2022-11" db="EMBL/GenBank/DDBJ databases">
        <title>Host association and intracellularity evolved multiple times independently in the Rickettsiales.</title>
        <authorList>
            <person name="Castelli M."/>
            <person name="Nardi T."/>
            <person name="Gammuto L."/>
            <person name="Bellinzona G."/>
            <person name="Sabaneyeva E."/>
            <person name="Potekhin A."/>
            <person name="Serra V."/>
            <person name="Petroni G."/>
            <person name="Sassera D."/>
        </authorList>
    </citation>
    <scope>NUCLEOTIDE SEQUENCE [LARGE SCALE GENOMIC DNA]</scope>
    <source>
        <strain evidence="9 10">NDG2</strain>
    </source>
</reference>
<keyword evidence="4" id="KW-0479">Metal-binding</keyword>
<dbReference type="Proteomes" id="UP001327219">
    <property type="component" value="Chromosome"/>
</dbReference>
<sequence length="132" mass="14863">MNYVLDSDTIIYFLQGQNALVNKIGSIDIDKIHTTAINEAELYFGAYNSSQVKGNIETVRGFIRNIKVLDFDSSAAKRYGEIKAELKKQGKIVPDMDICIASITKSKKMTLVTNNIKDFARIEGLKVENWIK</sequence>
<dbReference type="RefSeq" id="WP_323733174.1">
    <property type="nucleotide sequence ID" value="NZ_CP110820.1"/>
</dbReference>